<protein>
    <submittedName>
        <fullName evidence="1">Uncharacterized protein</fullName>
    </submittedName>
</protein>
<dbReference type="KEGG" id="rlc:K227x_01400"/>
<organism evidence="1 2">
    <name type="scientific">Rubripirellula lacrimiformis</name>
    <dbReference type="NCBI Taxonomy" id="1930273"/>
    <lineage>
        <taxon>Bacteria</taxon>
        <taxon>Pseudomonadati</taxon>
        <taxon>Planctomycetota</taxon>
        <taxon>Planctomycetia</taxon>
        <taxon>Pirellulales</taxon>
        <taxon>Pirellulaceae</taxon>
        <taxon>Rubripirellula</taxon>
    </lineage>
</organism>
<dbReference type="AlphaFoldDB" id="A0A517N3R3"/>
<dbReference type="Proteomes" id="UP000318538">
    <property type="component" value="Chromosome"/>
</dbReference>
<keyword evidence="2" id="KW-1185">Reference proteome</keyword>
<evidence type="ECO:0000313" key="1">
    <source>
        <dbReference type="EMBL" id="QDT01772.1"/>
    </source>
</evidence>
<proteinExistence type="predicted"/>
<accession>A0A517N3R3</accession>
<dbReference type="EMBL" id="CP036525">
    <property type="protein sequence ID" value="QDT01772.1"/>
    <property type="molecule type" value="Genomic_DNA"/>
</dbReference>
<sequence>MWCTRARESGRFQMESHPRLPGDHCRYSNQMEISRHVERDIVLDEEHIFGAAILTPSHSCDLSTWRLTISRDGILAQTIRVRQPPYRGEQTVTLHQHIAESDIQRLYDIASEIRFRHLKSFYSPADIGIACCGNATTALTARLHCEVTSVRFDGAGYMAYEGFDAAIRYCKLWQAISSHAPFVPYEDKR</sequence>
<evidence type="ECO:0000313" key="2">
    <source>
        <dbReference type="Proteomes" id="UP000318538"/>
    </source>
</evidence>
<gene>
    <name evidence="1" type="ORF">K227x_01400</name>
</gene>
<name>A0A517N3R3_9BACT</name>
<reference evidence="1 2" key="1">
    <citation type="submission" date="2019-02" db="EMBL/GenBank/DDBJ databases">
        <title>Deep-cultivation of Planctomycetes and their phenomic and genomic characterization uncovers novel biology.</title>
        <authorList>
            <person name="Wiegand S."/>
            <person name="Jogler M."/>
            <person name="Boedeker C."/>
            <person name="Pinto D."/>
            <person name="Vollmers J."/>
            <person name="Rivas-Marin E."/>
            <person name="Kohn T."/>
            <person name="Peeters S.H."/>
            <person name="Heuer A."/>
            <person name="Rast P."/>
            <person name="Oberbeckmann S."/>
            <person name="Bunk B."/>
            <person name="Jeske O."/>
            <person name="Meyerdierks A."/>
            <person name="Storesund J.E."/>
            <person name="Kallscheuer N."/>
            <person name="Luecker S."/>
            <person name="Lage O.M."/>
            <person name="Pohl T."/>
            <person name="Merkel B.J."/>
            <person name="Hornburger P."/>
            <person name="Mueller R.-W."/>
            <person name="Bruemmer F."/>
            <person name="Labrenz M."/>
            <person name="Spormann A.M."/>
            <person name="Op den Camp H."/>
            <person name="Overmann J."/>
            <person name="Amann R."/>
            <person name="Jetten M.S.M."/>
            <person name="Mascher T."/>
            <person name="Medema M.H."/>
            <person name="Devos D.P."/>
            <person name="Kaster A.-K."/>
            <person name="Ovreas L."/>
            <person name="Rohde M."/>
            <person name="Galperin M.Y."/>
            <person name="Jogler C."/>
        </authorList>
    </citation>
    <scope>NUCLEOTIDE SEQUENCE [LARGE SCALE GENOMIC DNA]</scope>
    <source>
        <strain evidence="1 2">K22_7</strain>
    </source>
</reference>